<evidence type="ECO:0000256" key="4">
    <source>
        <dbReference type="ARBA" id="ARBA00022842"/>
    </source>
</evidence>
<dbReference type="Pfam" id="PF00702">
    <property type="entry name" value="Hydrolase"/>
    <property type="match status" value="1"/>
</dbReference>
<dbReference type="SFLD" id="SFLDG01129">
    <property type="entry name" value="C1.5:_HAD__Beta-PGM__Phosphata"/>
    <property type="match status" value="1"/>
</dbReference>
<dbReference type="Proteomes" id="UP001372834">
    <property type="component" value="Unassembled WGS sequence"/>
</dbReference>
<feature type="binding site" evidence="6">
    <location>
        <position position="24"/>
    </location>
    <ligand>
        <name>Mg(2+)</name>
        <dbReference type="ChEBI" id="CHEBI:18420"/>
    </ligand>
</feature>
<protein>
    <recommendedName>
        <fullName evidence="6">Enolase-phosphatase E1</fullName>
        <ecNumber evidence="6">3.1.3.77</ecNumber>
    </recommendedName>
    <alternativeName>
        <fullName evidence="6">2,3-diketo-5-methylthio-1-phosphopentane phosphatase</fullName>
    </alternativeName>
</protein>
<keyword evidence="2 6" id="KW-0479">Metal-binding</keyword>
<feature type="binding site" evidence="6">
    <location>
        <position position="26"/>
    </location>
    <ligand>
        <name>Mg(2+)</name>
        <dbReference type="ChEBI" id="CHEBI:18420"/>
    </ligand>
</feature>
<dbReference type="InterPro" id="IPR036412">
    <property type="entry name" value="HAD-like_sf"/>
</dbReference>
<proteinExistence type="inferred from homology"/>
<dbReference type="HAMAP" id="MF_01681">
    <property type="entry name" value="Salvage_MtnC"/>
    <property type="match status" value="1"/>
</dbReference>
<dbReference type="SUPFAM" id="SSF56784">
    <property type="entry name" value="HAD-like"/>
    <property type="match status" value="1"/>
</dbReference>
<dbReference type="PANTHER" id="PTHR20371:SF1">
    <property type="entry name" value="ENOLASE-PHOSPHATASE E1"/>
    <property type="match status" value="1"/>
</dbReference>
<evidence type="ECO:0000256" key="5">
    <source>
        <dbReference type="ARBA" id="ARBA00023167"/>
    </source>
</evidence>
<dbReference type="GO" id="GO:0043874">
    <property type="term" value="F:acireductone synthase activity"/>
    <property type="evidence" value="ECO:0007669"/>
    <property type="project" value="UniProtKB-EC"/>
</dbReference>
<feature type="compositionally biased region" description="Basic and acidic residues" evidence="7">
    <location>
        <begin position="340"/>
        <end position="357"/>
    </location>
</feature>
<dbReference type="CDD" id="cd01629">
    <property type="entry name" value="HAD_EP"/>
    <property type="match status" value="1"/>
</dbReference>
<name>A0AAN8P5R0_POLSC</name>
<dbReference type="InterPro" id="IPR027511">
    <property type="entry name" value="ENOPH1_eukaryotes"/>
</dbReference>
<keyword evidence="3 6" id="KW-0378">Hydrolase</keyword>
<dbReference type="SFLD" id="SFLDS00003">
    <property type="entry name" value="Haloacid_Dehalogenase"/>
    <property type="match status" value="1"/>
</dbReference>
<dbReference type="InterPro" id="IPR006439">
    <property type="entry name" value="HAD-SF_hydro_IA"/>
</dbReference>
<feature type="compositionally biased region" description="Basic and acidic residues" evidence="7">
    <location>
        <begin position="283"/>
        <end position="328"/>
    </location>
</feature>
<dbReference type="Gene3D" id="3.40.50.1000">
    <property type="entry name" value="HAD superfamily/HAD-like"/>
    <property type="match status" value="1"/>
</dbReference>
<dbReference type="GO" id="GO:0019509">
    <property type="term" value="P:L-methionine salvage from methylthioadenosine"/>
    <property type="evidence" value="ECO:0007669"/>
    <property type="project" value="UniProtKB-UniRule"/>
</dbReference>
<comment type="cofactor">
    <cofactor evidence="6">
        <name>Mg(2+)</name>
        <dbReference type="ChEBI" id="CHEBI:18420"/>
    </cofactor>
    <text evidence="6">Binds 1 Mg(2+) ion per subunit.</text>
</comment>
<comment type="subcellular location">
    <subcellularLocation>
        <location evidence="6">Cytoplasm</location>
    </subcellularLocation>
    <subcellularLocation>
        <location evidence="6">Nucleus</location>
    </subcellularLocation>
</comment>
<gene>
    <name evidence="8" type="ORF">RUM43_007475</name>
</gene>
<feature type="compositionally biased region" description="Basic and acidic residues" evidence="7">
    <location>
        <begin position="365"/>
        <end position="378"/>
    </location>
</feature>
<dbReference type="HAMAP" id="MF_03117">
    <property type="entry name" value="Salvage_MtnC_euk"/>
    <property type="match status" value="1"/>
</dbReference>
<dbReference type="SFLD" id="SFLDG01133">
    <property type="entry name" value="C1.5.4:_Enolase-phosphatase_Li"/>
    <property type="match status" value="1"/>
</dbReference>
<evidence type="ECO:0000256" key="3">
    <source>
        <dbReference type="ARBA" id="ARBA00022801"/>
    </source>
</evidence>
<keyword evidence="1 6" id="KW-0028">Amino-acid biosynthesis</keyword>
<dbReference type="PANTHER" id="PTHR20371">
    <property type="entry name" value="ENOLASE-PHOSPHATASE E1"/>
    <property type="match status" value="1"/>
</dbReference>
<comment type="catalytic activity">
    <reaction evidence="6">
        <text>5-methylsulfanyl-2,3-dioxopentyl phosphate + H2O = 1,2-dihydroxy-5-(methylsulfanyl)pent-1-en-3-one + phosphate</text>
        <dbReference type="Rhea" id="RHEA:21700"/>
        <dbReference type="ChEBI" id="CHEBI:15377"/>
        <dbReference type="ChEBI" id="CHEBI:43474"/>
        <dbReference type="ChEBI" id="CHEBI:49252"/>
        <dbReference type="ChEBI" id="CHEBI:58828"/>
        <dbReference type="EC" id="3.1.3.77"/>
    </reaction>
</comment>
<dbReference type="EMBL" id="JAWJWE010000003">
    <property type="protein sequence ID" value="KAK6639205.1"/>
    <property type="molecule type" value="Genomic_DNA"/>
</dbReference>
<organism evidence="8 9">
    <name type="scientific">Polyplax serrata</name>
    <name type="common">Common mouse louse</name>
    <dbReference type="NCBI Taxonomy" id="468196"/>
    <lineage>
        <taxon>Eukaryota</taxon>
        <taxon>Metazoa</taxon>
        <taxon>Ecdysozoa</taxon>
        <taxon>Arthropoda</taxon>
        <taxon>Hexapoda</taxon>
        <taxon>Insecta</taxon>
        <taxon>Pterygota</taxon>
        <taxon>Neoptera</taxon>
        <taxon>Paraneoptera</taxon>
        <taxon>Psocodea</taxon>
        <taxon>Troctomorpha</taxon>
        <taxon>Phthiraptera</taxon>
        <taxon>Anoplura</taxon>
        <taxon>Polyplacidae</taxon>
        <taxon>Polyplax</taxon>
    </lineage>
</organism>
<evidence type="ECO:0000313" key="8">
    <source>
        <dbReference type="EMBL" id="KAK6639205.1"/>
    </source>
</evidence>
<comment type="subunit">
    <text evidence="6">Monomer.</text>
</comment>
<evidence type="ECO:0000256" key="6">
    <source>
        <dbReference type="HAMAP-Rule" id="MF_03117"/>
    </source>
</evidence>
<dbReference type="Gene3D" id="1.10.720.60">
    <property type="match status" value="1"/>
</dbReference>
<dbReference type="FunFam" id="3.40.50.1000:FF:000079">
    <property type="entry name" value="Enolase-phosphatase E1"/>
    <property type="match status" value="1"/>
</dbReference>
<reference evidence="8 9" key="1">
    <citation type="submission" date="2023-10" db="EMBL/GenBank/DDBJ databases">
        <title>Genomes of two closely related lineages of the louse Polyplax serrata with different host specificities.</title>
        <authorList>
            <person name="Martinu J."/>
            <person name="Tarabai H."/>
            <person name="Stefka J."/>
            <person name="Hypsa V."/>
        </authorList>
    </citation>
    <scope>NUCLEOTIDE SEQUENCE [LARGE SCALE GENOMIC DNA]</scope>
    <source>
        <strain evidence="8">HR10_N</strain>
    </source>
</reference>
<dbReference type="AlphaFoldDB" id="A0AAN8P5R0"/>
<dbReference type="InterPro" id="IPR023943">
    <property type="entry name" value="Enolase-ppase_E1"/>
</dbReference>
<evidence type="ECO:0000313" key="9">
    <source>
        <dbReference type="Proteomes" id="UP001372834"/>
    </source>
</evidence>
<dbReference type="NCBIfam" id="TIGR01549">
    <property type="entry name" value="HAD-SF-IA-v1"/>
    <property type="match status" value="1"/>
</dbReference>
<sequence>MVSGEKRNCEGENMLEKATAILLDIEGTTTSISFVKDVLFPYVRDNLKDYIDSHWNDEKFKANLKALKAQAEKDAEEKLENFCPIEEGENEKESLVKNVLWQMDLDKKNTALKQLQGHVWSEGYENGKIKGQVYSDVPPMLKTWCEAGRKLYIYSSGSVEAQKLLFKNSDAGDLESFLTGHFDTEVGPKTEASSYANIAKAVGVDCSNILFLTDSVKEAVAADKAGLQTTLVIREGNAPLTDDEKKAFTTIESFKDLVFESSSKKKKICEEEQEVANVENETEASKVKNGDGEKTEVESTEGKENGEEKTGEKNETETEVKAEEKIDAETENVNSTTESGEDKEKNDSSDKAAKETNGDVVNGHNKNEVDEASTKNEVSEEEVNGSETNGKTEETETVPVKKVTSEEQVDSTVEVNA</sequence>
<dbReference type="SFLD" id="SFLDF00044">
    <property type="entry name" value="enolase-phosphatase"/>
    <property type="match status" value="1"/>
</dbReference>
<accession>A0AAN8P5R0</accession>
<dbReference type="InterPro" id="IPR023214">
    <property type="entry name" value="HAD_sf"/>
</dbReference>
<evidence type="ECO:0000256" key="1">
    <source>
        <dbReference type="ARBA" id="ARBA00022605"/>
    </source>
</evidence>
<feature type="region of interest" description="Disordered" evidence="7">
    <location>
        <begin position="273"/>
        <end position="417"/>
    </location>
</feature>
<comment type="function">
    <text evidence="6">Bifunctional enzyme that catalyzes the enolization of 2,3-diketo-5-methylthiopentyl-1-phosphate (DK-MTP-1-P) into the intermediate 2-hydroxy-3-keto-5-methylthiopentenyl-1-phosphate (HK-MTPenyl-1-P), which is then dephosphorylated to form the acireductone 1,2-dihydroxy-3-keto-5-methylthiopentene (DHK-MTPene).</text>
</comment>
<dbReference type="GO" id="GO:0000287">
    <property type="term" value="F:magnesium ion binding"/>
    <property type="evidence" value="ECO:0007669"/>
    <property type="project" value="UniProtKB-UniRule"/>
</dbReference>
<dbReference type="EC" id="3.1.3.77" evidence="6"/>
<comment type="similarity">
    <text evidence="6">Belongs to the HAD-like hydrolase superfamily. MasA/MtnC family.</text>
</comment>
<keyword evidence="6" id="KW-0539">Nucleus</keyword>
<keyword evidence="4 6" id="KW-0460">Magnesium</keyword>
<keyword evidence="5 6" id="KW-0486">Methionine biosynthesis</keyword>
<feature type="binding site" evidence="6">
    <location>
        <position position="189"/>
    </location>
    <ligand>
        <name>substrate</name>
    </ligand>
</feature>
<comment type="pathway">
    <text evidence="6">Amino-acid biosynthesis; L-methionine biosynthesis via salvage pathway; L-methionine from S-methyl-5-thio-alpha-D-ribose 1-phosphate: step 4/6.</text>
</comment>
<feature type="binding site" evidence="6">
    <location>
        <position position="214"/>
    </location>
    <ligand>
        <name>Mg(2+)</name>
        <dbReference type="ChEBI" id="CHEBI:18420"/>
    </ligand>
</feature>
<keyword evidence="6" id="KW-0963">Cytoplasm</keyword>
<dbReference type="GO" id="GO:0005737">
    <property type="term" value="C:cytoplasm"/>
    <property type="evidence" value="ECO:0007669"/>
    <property type="project" value="UniProtKB-SubCell"/>
</dbReference>
<evidence type="ECO:0000256" key="7">
    <source>
        <dbReference type="SAM" id="MobiDB-lite"/>
    </source>
</evidence>
<comment type="caution">
    <text evidence="8">The sequence shown here is derived from an EMBL/GenBank/DDBJ whole genome shotgun (WGS) entry which is preliminary data.</text>
</comment>
<evidence type="ECO:0000256" key="2">
    <source>
        <dbReference type="ARBA" id="ARBA00022723"/>
    </source>
</evidence>
<dbReference type="GO" id="GO:0005634">
    <property type="term" value="C:nucleus"/>
    <property type="evidence" value="ECO:0007669"/>
    <property type="project" value="UniProtKB-SubCell"/>
</dbReference>
<feature type="binding site" evidence="6">
    <location>
        <begin position="155"/>
        <end position="156"/>
    </location>
    <ligand>
        <name>substrate</name>
    </ligand>
</feature>
<dbReference type="NCBIfam" id="TIGR01691">
    <property type="entry name" value="enolase-ppase"/>
    <property type="match status" value="1"/>
</dbReference>
<comment type="pathway">
    <text evidence="6">Amino-acid biosynthesis; L-methionine biosynthesis via salvage pathway; L-methionine from S-methyl-5-thio-alpha-D-ribose 1-phosphate: step 3/6.</text>
</comment>